<dbReference type="Proteomes" id="UP000054560">
    <property type="component" value="Unassembled WGS sequence"/>
</dbReference>
<keyword evidence="1" id="KW-0812">Transmembrane</keyword>
<dbReference type="InterPro" id="IPR052942">
    <property type="entry name" value="LPS_cholinephosphotransferase"/>
</dbReference>
<dbReference type="AlphaFoldDB" id="A0A0L0FPU8"/>
<keyword evidence="4" id="KW-1185">Reference proteome</keyword>
<protein>
    <recommendedName>
        <fullName evidence="2">LicD/FKTN/FKRP nucleotidyltransferase domain-containing protein</fullName>
    </recommendedName>
</protein>
<organism evidence="3 4">
    <name type="scientific">Sphaeroforma arctica JP610</name>
    <dbReference type="NCBI Taxonomy" id="667725"/>
    <lineage>
        <taxon>Eukaryota</taxon>
        <taxon>Ichthyosporea</taxon>
        <taxon>Ichthyophonida</taxon>
        <taxon>Sphaeroforma</taxon>
    </lineage>
</organism>
<dbReference type="GO" id="GO:0009100">
    <property type="term" value="P:glycoprotein metabolic process"/>
    <property type="evidence" value="ECO:0007669"/>
    <property type="project" value="UniProtKB-ARBA"/>
</dbReference>
<evidence type="ECO:0000259" key="2">
    <source>
        <dbReference type="Pfam" id="PF04991"/>
    </source>
</evidence>
<dbReference type="PANTHER" id="PTHR43404:SF1">
    <property type="entry name" value="MNN4P"/>
    <property type="match status" value="1"/>
</dbReference>
<accession>A0A0L0FPU8</accession>
<dbReference type="InterPro" id="IPR007074">
    <property type="entry name" value="LicD/FKTN/FKRP_NTP_transf"/>
</dbReference>
<gene>
    <name evidence="3" type="ORF">SARC_08752</name>
</gene>
<dbReference type="RefSeq" id="XP_014152737.1">
    <property type="nucleotide sequence ID" value="XM_014297262.1"/>
</dbReference>
<evidence type="ECO:0000313" key="3">
    <source>
        <dbReference type="EMBL" id="KNC78835.1"/>
    </source>
</evidence>
<dbReference type="OrthoDB" id="5956494at2759"/>
<evidence type="ECO:0000313" key="4">
    <source>
        <dbReference type="Proteomes" id="UP000054560"/>
    </source>
</evidence>
<proteinExistence type="predicted"/>
<keyword evidence="1" id="KW-1133">Transmembrane helix</keyword>
<sequence length="482" mass="54981">MFLANKKVSISKAVTGRSATSAVIYLVFKLAAFTICLGIVITVSLLATKKIEFPLVAMKETRLYSQEYYENESGDDVYQLKQHDHVQDMKHIQADRYGHLQFTNNNSSWARNNSTIRMQGRYFNKCPGLPTANQTLKPAPLMRYASPVYTKISAKKYNIRRYAGRFLRAMNDYGVIYYATSGTLLGVYRHRGQIPGDKDNDVEIPLRLNKRYIRDQIDIAVELTNGHNSGRGIVHQHRSHFDKSDEEQLASLKNNCSELYDETSDVVLRKGLMCGLNATQWSAILDSNFKAYFTSLGFGVTIKDAERNSAHYYIREPCRAKEDPSIRLDRTCFASDIVFVIDRNEKKSNDATQSKKAKQALIGRTSKSQDTRVDIENPCVCWFYNIPILCPSDSKDLLERDYGPDFMTPDRVLSEYRPNTRLDSGIRVEHVKHKKPESRLLSIRYNSRFNPYITGAYGDGEAAKYAVKVRADDSVTDQPMNK</sequence>
<keyword evidence="1" id="KW-0472">Membrane</keyword>
<evidence type="ECO:0000256" key="1">
    <source>
        <dbReference type="SAM" id="Phobius"/>
    </source>
</evidence>
<reference evidence="3 4" key="1">
    <citation type="submission" date="2011-02" db="EMBL/GenBank/DDBJ databases">
        <title>The Genome Sequence of Sphaeroforma arctica JP610.</title>
        <authorList>
            <consortium name="The Broad Institute Genome Sequencing Platform"/>
            <person name="Russ C."/>
            <person name="Cuomo C."/>
            <person name="Young S.K."/>
            <person name="Zeng Q."/>
            <person name="Gargeya S."/>
            <person name="Alvarado L."/>
            <person name="Berlin A."/>
            <person name="Chapman S.B."/>
            <person name="Chen Z."/>
            <person name="Freedman E."/>
            <person name="Gellesch M."/>
            <person name="Goldberg J."/>
            <person name="Griggs A."/>
            <person name="Gujja S."/>
            <person name="Heilman E."/>
            <person name="Heiman D."/>
            <person name="Howarth C."/>
            <person name="Mehta T."/>
            <person name="Neiman D."/>
            <person name="Pearson M."/>
            <person name="Roberts A."/>
            <person name="Saif S."/>
            <person name="Shea T."/>
            <person name="Shenoy N."/>
            <person name="Sisk P."/>
            <person name="Stolte C."/>
            <person name="Sykes S."/>
            <person name="White J."/>
            <person name="Yandava C."/>
            <person name="Burger G."/>
            <person name="Gray M.W."/>
            <person name="Holland P.W.H."/>
            <person name="King N."/>
            <person name="Lang F.B.F."/>
            <person name="Roger A.J."/>
            <person name="Ruiz-Trillo I."/>
            <person name="Haas B."/>
            <person name="Nusbaum C."/>
            <person name="Birren B."/>
        </authorList>
    </citation>
    <scope>NUCLEOTIDE SEQUENCE [LARGE SCALE GENOMIC DNA]</scope>
    <source>
        <strain evidence="3 4">JP610</strain>
    </source>
</reference>
<feature type="transmembrane region" description="Helical" evidence="1">
    <location>
        <begin position="21"/>
        <end position="47"/>
    </location>
</feature>
<name>A0A0L0FPU8_9EUKA</name>
<dbReference type="Pfam" id="PF04991">
    <property type="entry name" value="LicD"/>
    <property type="match status" value="1"/>
</dbReference>
<feature type="domain" description="LicD/FKTN/FKRP nucleotidyltransferase" evidence="2">
    <location>
        <begin position="172"/>
        <end position="206"/>
    </location>
</feature>
<dbReference type="GeneID" id="25909256"/>
<dbReference type="PANTHER" id="PTHR43404">
    <property type="entry name" value="LIPOPOLYSACCHARIDE CHOLINEPHOSPHOTRANSFERASE LICD"/>
    <property type="match status" value="1"/>
</dbReference>
<dbReference type="EMBL" id="KQ242415">
    <property type="protein sequence ID" value="KNC78835.1"/>
    <property type="molecule type" value="Genomic_DNA"/>
</dbReference>